<evidence type="ECO:0000256" key="3">
    <source>
        <dbReference type="ARBA" id="ARBA00023004"/>
    </source>
</evidence>
<dbReference type="GO" id="GO:0046872">
    <property type="term" value="F:metal ion binding"/>
    <property type="evidence" value="ECO:0007669"/>
    <property type="project" value="UniProtKB-KW"/>
</dbReference>
<dbReference type="OrthoDB" id="9177882at2"/>
<proteinExistence type="predicted"/>
<evidence type="ECO:0000256" key="1">
    <source>
        <dbReference type="ARBA" id="ARBA00001966"/>
    </source>
</evidence>
<dbReference type="Gene3D" id="3.40.50.11900">
    <property type="match status" value="1"/>
</dbReference>
<evidence type="ECO:0000259" key="6">
    <source>
        <dbReference type="Pfam" id="PF09989"/>
    </source>
</evidence>
<keyword evidence="4" id="KW-0411">Iron-sulfur</keyword>
<dbReference type="NCBIfam" id="TIGR00241">
    <property type="entry name" value="CoA_E_activ"/>
    <property type="match status" value="1"/>
</dbReference>
<feature type="domain" description="ATPase BadF/BadG/BcrA/BcrD type" evidence="5">
    <location>
        <begin position="320"/>
        <end position="571"/>
    </location>
</feature>
<feature type="domain" description="DUF2229" evidence="6">
    <location>
        <begin position="630"/>
        <end position="844"/>
    </location>
</feature>
<comment type="caution">
    <text evidence="7">The sequence shown here is derived from an EMBL/GenBank/DDBJ whole genome shotgun (WGS) entry which is preliminary data.</text>
</comment>
<dbReference type="InterPro" id="IPR008275">
    <property type="entry name" value="CoA_E_activase_dom"/>
</dbReference>
<reference evidence="7 8" key="1">
    <citation type="journal article" date="2017" name="Int. J. Syst. Evol. Microbiol.">
        <title>Desulfovibrio senegalensis sp. nov., a mesophilic sulfate reducer isolated from marine sediment.</title>
        <authorList>
            <person name="Thioye A."/>
            <person name="Gam Z.B.A."/>
            <person name="Mbengue M."/>
            <person name="Cayol J.L."/>
            <person name="Joseph-Bartoli M."/>
            <person name="Toure-Kane C."/>
            <person name="Labat M."/>
        </authorList>
    </citation>
    <scope>NUCLEOTIDE SEQUENCE [LARGE SCALE GENOMIC DNA]</scope>
    <source>
        <strain evidence="7 8">DSM 101509</strain>
    </source>
</reference>
<name>A0A6N6N533_9BACT</name>
<dbReference type="Proteomes" id="UP000438699">
    <property type="component" value="Unassembled WGS sequence"/>
</dbReference>
<keyword evidence="8" id="KW-1185">Reference proteome</keyword>
<comment type="cofactor">
    <cofactor evidence="1">
        <name>[4Fe-4S] cluster</name>
        <dbReference type="ChEBI" id="CHEBI:49883"/>
    </cofactor>
</comment>
<dbReference type="GO" id="GO:0051536">
    <property type="term" value="F:iron-sulfur cluster binding"/>
    <property type="evidence" value="ECO:0007669"/>
    <property type="project" value="UniProtKB-KW"/>
</dbReference>
<dbReference type="CDD" id="cd24034">
    <property type="entry name" value="ASKHA_NBD_O66634-like_rpt1"/>
    <property type="match status" value="1"/>
</dbReference>
<evidence type="ECO:0000313" key="8">
    <source>
        <dbReference type="Proteomes" id="UP000438699"/>
    </source>
</evidence>
<dbReference type="PANTHER" id="PTHR32329:SF7">
    <property type="entry name" value="ACTIVATOR OF 2-HYDROXYACYL-COA-HYDRATASE"/>
    <property type="match status" value="1"/>
</dbReference>
<dbReference type="EMBL" id="WAIE01000001">
    <property type="protein sequence ID" value="KAB1443292.1"/>
    <property type="molecule type" value="Genomic_DNA"/>
</dbReference>
<accession>A0A6N6N533</accession>
<dbReference type="InterPro" id="IPR043129">
    <property type="entry name" value="ATPase_NBD"/>
</dbReference>
<evidence type="ECO:0000256" key="4">
    <source>
        <dbReference type="ARBA" id="ARBA00023014"/>
    </source>
</evidence>
<dbReference type="Pfam" id="PF01869">
    <property type="entry name" value="BcrAD_BadFG"/>
    <property type="match status" value="2"/>
</dbReference>
<feature type="domain" description="ATPase BadF/BadG/BcrA/BcrD type" evidence="5">
    <location>
        <begin position="5"/>
        <end position="258"/>
    </location>
</feature>
<sequence length="1326" mass="144577">MLSMGIDIGYSSVKIAITDANGTIRHAAYRLHRGNAGQTLKALLADAREALGKERIEYGAITGSGRKMLGGKGIAGVNEVAALVEGALLLAPNCASVIEIGGQSAKYVTDFSQSDKTGVQVSMNSSCSSGTGSFLEEQASRLSIDIEQYAATASRGTHVPRIAGRCSVFAKTDIIHHQQEGTPVPDILLGLAHAVAKNYRSAVMRGMDKPLPILFAGGVSKNRVLVEALRFVLKLDEKQLVTANHGESAAAVGTALLAARQQLALDMDSLLAALETTAPLPLLAEKGVTLEPLGRFGSNDAKNKHHCVQLHGTGLTDCWLGIDVGSTSTNLVLADQENRIIGYRYLRTSGDPVTAVKLGLRELHDQFRDSIRIAGVATTGSGRYMIGRLVGADVVRDEITAQARGALALNPDVDTVMEIGGQDSKFIALNNGVVTDFQMNKICAAGTGSFIEEQAKKLGIDLNDLGEKVFESQNPIPLGERCTVFMETAIAAHLAHGAEVKDLAAGLCYSIVKNYLNRVVGQKPIGKTILFQGGVAHNQGVVNALRAVLDKTVIVPQFFSVSGAFGAAILAREQMQEAKTAFKGFSPQEKTAHINQEQAKTPATESAFNRDVQDFIFDGYEQEPDPNKKTVGMARALFTYGMFPMFYPFFKTLGLNVVLSEPTSEKTIRLAQEYSLDETCYPVKLMNGHAAELVQKNVDYLFFPDLYTVAHPGSQSRQNYGCAYMQLAFKIINKAMRLEEKGIRMLAPTIAFNLGPDFMRPMFMDLGAQLGCTPEQTMQALQKGMESYHAFEQRIGQRAKEAMASLDPTKKTFVLISKIYGVADPALNLGIADRLAEMGYQTLPFFDTPEADIFRDHPNMYWPFGQHILEAARVVRHHPNLHAIFLTHHGCGPDTVLSHYFRDIMEDKPHLTIEVDEHSSAVGVITRVEAFVNSLETNSGNTPETVAGLPESPLVNIMTDPQSLTQEAQLLLPRLYPYSQIFSEQLAASGRDTQILPETDTASIEAGRRHTVANEYFSMAALLGDVQQAVNTMASDSRPVLVLPQNEGAEVDGQYARFLRSKLDQQGLGHVELLSPFLEDAPSLPLALATPLQLGLLAGDMVLLAPASVRDEMLQRVVAMVREQTLTLESLCDMANEVRTQRAAPAKGKRLFAIGEPLVLYNSVLNDRLLQWLEEQGHRVTSAPLGENLYHFWNDYTQETEDRRTPEALRFLNELRHAMKVLSEHLQEASPYAPDHERLAAAADAQLGHYAGSFGRYRAAKARCCPPDTQGVIAVSSMYENTGISLGILQRGAQNGNGHAPLLSLTFDGNRNENDATRTESFIHYL</sequence>
<dbReference type="CDD" id="cd24035">
    <property type="entry name" value="ASKHA_NBD_O66634-like_rpt2"/>
    <property type="match status" value="1"/>
</dbReference>
<gene>
    <name evidence="7" type="ORF">F8A88_03235</name>
</gene>
<keyword evidence="2" id="KW-0479">Metal-binding</keyword>
<dbReference type="Pfam" id="PF09989">
    <property type="entry name" value="DUF2229"/>
    <property type="match status" value="1"/>
</dbReference>
<dbReference type="InterPro" id="IPR018709">
    <property type="entry name" value="CoA_activase_DUF2229"/>
</dbReference>
<keyword evidence="3" id="KW-0408">Iron</keyword>
<evidence type="ECO:0000259" key="5">
    <source>
        <dbReference type="Pfam" id="PF01869"/>
    </source>
</evidence>
<organism evidence="7 8">
    <name type="scientific">Pseudodesulfovibrio senegalensis</name>
    <dbReference type="NCBI Taxonomy" id="1721087"/>
    <lineage>
        <taxon>Bacteria</taxon>
        <taxon>Pseudomonadati</taxon>
        <taxon>Thermodesulfobacteriota</taxon>
        <taxon>Desulfovibrionia</taxon>
        <taxon>Desulfovibrionales</taxon>
        <taxon>Desulfovibrionaceae</taxon>
    </lineage>
</organism>
<evidence type="ECO:0000313" key="7">
    <source>
        <dbReference type="EMBL" id="KAB1443292.1"/>
    </source>
</evidence>
<dbReference type="RefSeq" id="WP_151149624.1">
    <property type="nucleotide sequence ID" value="NZ_WAIE01000001.1"/>
</dbReference>
<dbReference type="Gene3D" id="3.30.420.40">
    <property type="match status" value="4"/>
</dbReference>
<evidence type="ECO:0000256" key="2">
    <source>
        <dbReference type="ARBA" id="ARBA00022723"/>
    </source>
</evidence>
<dbReference type="SUPFAM" id="SSF53067">
    <property type="entry name" value="Actin-like ATPase domain"/>
    <property type="match status" value="2"/>
</dbReference>
<dbReference type="InterPro" id="IPR051805">
    <property type="entry name" value="Dehydratase_Activator_Redct"/>
</dbReference>
<dbReference type="InterPro" id="IPR002731">
    <property type="entry name" value="ATPase_BadF"/>
</dbReference>
<dbReference type="PANTHER" id="PTHR32329">
    <property type="entry name" value="BIFUNCTIONAL PROTEIN [INCLUDES 2-HYDROXYACYL-COA DEHYDRATASE (N-TER) AND ITS ACTIVATOR DOMAIN (C_TERM)-RELATED"/>
    <property type="match status" value="1"/>
</dbReference>
<protein>
    <submittedName>
        <fullName evidence="7">CoA activase</fullName>
    </submittedName>
</protein>